<name>A0A0B6ZG95_9EUPU</name>
<feature type="region of interest" description="Disordered" evidence="1">
    <location>
        <begin position="311"/>
        <end position="350"/>
    </location>
</feature>
<dbReference type="InterPro" id="IPR000219">
    <property type="entry name" value="DH_dom"/>
</dbReference>
<reference evidence="3" key="1">
    <citation type="submission" date="2014-12" db="EMBL/GenBank/DDBJ databases">
        <title>Insight into the proteome of Arion vulgaris.</title>
        <authorList>
            <person name="Aradska J."/>
            <person name="Bulat T."/>
            <person name="Smidak R."/>
            <person name="Sarate P."/>
            <person name="Gangsoo J."/>
            <person name="Sialana F."/>
            <person name="Bilban M."/>
            <person name="Lubec G."/>
        </authorList>
    </citation>
    <scope>NUCLEOTIDE SEQUENCE</scope>
    <source>
        <tissue evidence="3">Skin</tissue>
    </source>
</reference>
<dbReference type="GO" id="GO:0030139">
    <property type="term" value="C:endocytic vesicle"/>
    <property type="evidence" value="ECO:0007669"/>
    <property type="project" value="TreeGrafter"/>
</dbReference>
<feature type="non-terminal residue" evidence="3">
    <location>
        <position position="374"/>
    </location>
</feature>
<organism evidence="3">
    <name type="scientific">Arion vulgaris</name>
    <dbReference type="NCBI Taxonomy" id="1028688"/>
    <lineage>
        <taxon>Eukaryota</taxon>
        <taxon>Metazoa</taxon>
        <taxon>Spiralia</taxon>
        <taxon>Lophotrochozoa</taxon>
        <taxon>Mollusca</taxon>
        <taxon>Gastropoda</taxon>
        <taxon>Heterobranchia</taxon>
        <taxon>Euthyneura</taxon>
        <taxon>Panpulmonata</taxon>
        <taxon>Eupulmonata</taxon>
        <taxon>Stylommatophora</taxon>
        <taxon>Helicina</taxon>
        <taxon>Arionoidea</taxon>
        <taxon>Arionidae</taxon>
        <taxon>Arion</taxon>
    </lineage>
</organism>
<sequence length="374" mass="42957">VFISLNVYACLFFKWAETQKQCNRLKLADILVKPMQRLLKYSLLLQAILKHTENDKDKTEVKEMIQSVDKLCWAANNSLRRREDYEKLEAVRRTIDPCDAIEAPNDECAKIIQEYNGNFNLLAPMPGFRDGPRSLLFHSSLRMREAQNVKLDIDCLLFTDLILICKSNKRMERYKIIRPPMRLDQLVVNELKDKGSFLLIYMNEYHVPISAFTFHSDLGAIRGWLEKFREAQRDFKTKKMQESAELERLRTDTITSQVEIEGSSVISVPSYLDLVSSTLPRSESAESADRFMPNLLTPGDLSADSRHLELGRSGSMTDFHNRPTDLPTHMDLPHANTEPKLESPLATELSHSNKHRAGYNIMDGSWQGSAIKHK</sequence>
<dbReference type="Gene3D" id="1.20.900.10">
    <property type="entry name" value="Dbl homology (DH) domain"/>
    <property type="match status" value="1"/>
</dbReference>
<dbReference type="GO" id="GO:0030424">
    <property type="term" value="C:axon"/>
    <property type="evidence" value="ECO:0007669"/>
    <property type="project" value="TreeGrafter"/>
</dbReference>
<dbReference type="SUPFAM" id="SSF48065">
    <property type="entry name" value="DBL homology domain (DH-domain)"/>
    <property type="match status" value="1"/>
</dbReference>
<dbReference type="GO" id="GO:0005886">
    <property type="term" value="C:plasma membrane"/>
    <property type="evidence" value="ECO:0007669"/>
    <property type="project" value="TreeGrafter"/>
</dbReference>
<evidence type="ECO:0000259" key="2">
    <source>
        <dbReference type="PROSITE" id="PS50010"/>
    </source>
</evidence>
<dbReference type="InterPro" id="IPR040181">
    <property type="entry name" value="PKHG5/7"/>
</dbReference>
<accession>A0A0B6ZG95</accession>
<dbReference type="EMBL" id="HACG01020006">
    <property type="protein sequence ID" value="CEK66871.1"/>
    <property type="molecule type" value="Transcribed_RNA"/>
</dbReference>
<feature type="non-terminal residue" evidence="3">
    <location>
        <position position="1"/>
    </location>
</feature>
<protein>
    <recommendedName>
        <fullName evidence="2">DH domain-containing protein</fullName>
    </recommendedName>
</protein>
<dbReference type="SUPFAM" id="SSF50729">
    <property type="entry name" value="PH domain-like"/>
    <property type="match status" value="1"/>
</dbReference>
<dbReference type="GO" id="GO:0043542">
    <property type="term" value="P:endothelial cell migration"/>
    <property type="evidence" value="ECO:0007669"/>
    <property type="project" value="TreeGrafter"/>
</dbReference>
<dbReference type="AlphaFoldDB" id="A0A0B6ZG95"/>
<dbReference type="Pfam" id="PF00621">
    <property type="entry name" value="RhoGEF"/>
    <property type="match status" value="1"/>
</dbReference>
<dbReference type="CDD" id="cd13244">
    <property type="entry name" value="PH_PLEKHG5_G6"/>
    <property type="match status" value="1"/>
</dbReference>
<dbReference type="InterPro" id="IPR011993">
    <property type="entry name" value="PH-like_dom_sf"/>
</dbReference>
<dbReference type="GO" id="GO:0007266">
    <property type="term" value="P:Rho protein signal transduction"/>
    <property type="evidence" value="ECO:0007669"/>
    <property type="project" value="TreeGrafter"/>
</dbReference>
<dbReference type="InterPro" id="IPR035899">
    <property type="entry name" value="DBL_dom_sf"/>
</dbReference>
<evidence type="ECO:0000313" key="3">
    <source>
        <dbReference type="EMBL" id="CEK66871.1"/>
    </source>
</evidence>
<dbReference type="PANTHER" id="PTHR13217:SF11">
    <property type="entry name" value="PLECKSTRIN HOMOLOGY DOMAIN-CONTAINING FAMILY G MEMBER 5"/>
    <property type="match status" value="1"/>
</dbReference>
<dbReference type="PANTHER" id="PTHR13217">
    <property type="entry name" value="PLECKSTRIN HOMOLOGY DOMAIN-CONTAINING FAMILY G MEMBER 7"/>
    <property type="match status" value="1"/>
</dbReference>
<feature type="domain" description="DH" evidence="2">
    <location>
        <begin position="12"/>
        <end position="78"/>
    </location>
</feature>
<dbReference type="PROSITE" id="PS50010">
    <property type="entry name" value="DH_2"/>
    <property type="match status" value="1"/>
</dbReference>
<dbReference type="Gene3D" id="2.30.29.30">
    <property type="entry name" value="Pleckstrin-homology domain (PH domain)/Phosphotyrosine-binding domain (PTB)"/>
    <property type="match status" value="1"/>
</dbReference>
<evidence type="ECO:0000256" key="1">
    <source>
        <dbReference type="SAM" id="MobiDB-lite"/>
    </source>
</evidence>
<proteinExistence type="predicted"/>
<gene>
    <name evidence="3" type="primary">ORF60482</name>
</gene>
<dbReference type="GO" id="GO:0005085">
    <property type="term" value="F:guanyl-nucleotide exchange factor activity"/>
    <property type="evidence" value="ECO:0007669"/>
    <property type="project" value="InterPro"/>
</dbReference>